<dbReference type="EMBL" id="PCSD01000033">
    <property type="protein sequence ID" value="PIP33950.1"/>
    <property type="molecule type" value="Genomic_DNA"/>
</dbReference>
<name>A0A2G9ZN07_9BACT</name>
<keyword evidence="1" id="KW-0472">Membrane</keyword>
<gene>
    <name evidence="2" type="ORF">COX22_01640</name>
</gene>
<evidence type="ECO:0008006" key="4">
    <source>
        <dbReference type="Google" id="ProtNLM"/>
    </source>
</evidence>
<dbReference type="SUPFAM" id="SSF54523">
    <property type="entry name" value="Pili subunits"/>
    <property type="match status" value="1"/>
</dbReference>
<evidence type="ECO:0000313" key="3">
    <source>
        <dbReference type="Proteomes" id="UP000230729"/>
    </source>
</evidence>
<dbReference type="Gene3D" id="3.30.700.10">
    <property type="entry name" value="Glycoprotein, Type 4 Pilin"/>
    <property type="match status" value="1"/>
</dbReference>
<organism evidence="2 3">
    <name type="scientific">Candidatus Falkowbacteria bacterium CG23_combo_of_CG06-09_8_20_14_all_49_15</name>
    <dbReference type="NCBI Taxonomy" id="1974572"/>
    <lineage>
        <taxon>Bacteria</taxon>
        <taxon>Candidatus Falkowiibacteriota</taxon>
    </lineage>
</organism>
<dbReference type="Pfam" id="PF07963">
    <property type="entry name" value="N_methyl"/>
    <property type="match status" value="1"/>
</dbReference>
<sequence length="176" mass="19293">MEKKFFFQNKSGYTLVETLVSVSIIAIISSIYIMGYKSYNQQGGVRLAGHVLASEIRIAQNSALSQREFNGNPPAGGWGVFFDLSKPTQYIIFADLNEDGAYDDGEAEKTGFLANGVKINALSPDSDPNQDTVVFIPPEPITRINQDSAITDLIITLDNGWKVKINFLGLIDVVNN</sequence>
<feature type="transmembrane region" description="Helical" evidence="1">
    <location>
        <begin position="12"/>
        <end position="34"/>
    </location>
</feature>
<dbReference type="InterPro" id="IPR012902">
    <property type="entry name" value="N_methyl_site"/>
</dbReference>
<evidence type="ECO:0000313" key="2">
    <source>
        <dbReference type="EMBL" id="PIP33950.1"/>
    </source>
</evidence>
<dbReference type="AlphaFoldDB" id="A0A2G9ZN07"/>
<evidence type="ECO:0000256" key="1">
    <source>
        <dbReference type="SAM" id="Phobius"/>
    </source>
</evidence>
<keyword evidence="1" id="KW-0812">Transmembrane</keyword>
<proteinExistence type="predicted"/>
<dbReference type="Proteomes" id="UP000230729">
    <property type="component" value="Unassembled WGS sequence"/>
</dbReference>
<reference evidence="2 3" key="1">
    <citation type="submission" date="2017-09" db="EMBL/GenBank/DDBJ databases">
        <title>Depth-based differentiation of microbial function through sediment-hosted aquifers and enrichment of novel symbionts in the deep terrestrial subsurface.</title>
        <authorList>
            <person name="Probst A.J."/>
            <person name="Ladd B."/>
            <person name="Jarett J.K."/>
            <person name="Geller-Mcgrath D.E."/>
            <person name="Sieber C.M."/>
            <person name="Emerson J.B."/>
            <person name="Anantharaman K."/>
            <person name="Thomas B.C."/>
            <person name="Malmstrom R."/>
            <person name="Stieglmeier M."/>
            <person name="Klingl A."/>
            <person name="Woyke T."/>
            <person name="Ryan C.M."/>
            <person name="Banfield J.F."/>
        </authorList>
    </citation>
    <scope>NUCLEOTIDE SEQUENCE [LARGE SCALE GENOMIC DNA]</scope>
    <source>
        <strain evidence="2">CG23_combo_of_CG06-09_8_20_14_all_49_15</strain>
    </source>
</reference>
<dbReference type="InterPro" id="IPR045584">
    <property type="entry name" value="Pilin-like"/>
</dbReference>
<dbReference type="PROSITE" id="PS00409">
    <property type="entry name" value="PROKAR_NTER_METHYL"/>
    <property type="match status" value="1"/>
</dbReference>
<accession>A0A2G9ZN07</accession>
<keyword evidence="1" id="KW-1133">Transmembrane helix</keyword>
<dbReference type="NCBIfam" id="TIGR02532">
    <property type="entry name" value="IV_pilin_GFxxxE"/>
    <property type="match status" value="1"/>
</dbReference>
<protein>
    <recommendedName>
        <fullName evidence="4">General secretion pathway GspH domain-containing protein</fullName>
    </recommendedName>
</protein>
<comment type="caution">
    <text evidence="2">The sequence shown here is derived from an EMBL/GenBank/DDBJ whole genome shotgun (WGS) entry which is preliminary data.</text>
</comment>